<evidence type="ECO:0000313" key="1">
    <source>
        <dbReference type="EMBL" id="MBW73481.1"/>
    </source>
</evidence>
<organism evidence="1">
    <name type="scientific">Anopheles darlingi</name>
    <name type="common">Mosquito</name>
    <dbReference type="NCBI Taxonomy" id="43151"/>
    <lineage>
        <taxon>Eukaryota</taxon>
        <taxon>Metazoa</taxon>
        <taxon>Ecdysozoa</taxon>
        <taxon>Arthropoda</taxon>
        <taxon>Hexapoda</taxon>
        <taxon>Insecta</taxon>
        <taxon>Pterygota</taxon>
        <taxon>Neoptera</taxon>
        <taxon>Endopterygota</taxon>
        <taxon>Diptera</taxon>
        <taxon>Nematocera</taxon>
        <taxon>Culicoidea</taxon>
        <taxon>Culicidae</taxon>
        <taxon>Anophelinae</taxon>
        <taxon>Anopheles</taxon>
    </lineage>
</organism>
<reference evidence="1" key="1">
    <citation type="submission" date="2018-01" db="EMBL/GenBank/DDBJ databases">
        <title>An insight into the sialome of Amazonian anophelines.</title>
        <authorList>
            <person name="Ribeiro J.M."/>
            <person name="Scarpassa V."/>
            <person name="Calvo E."/>
        </authorList>
    </citation>
    <scope>NUCLEOTIDE SEQUENCE</scope>
</reference>
<protein>
    <submittedName>
        <fullName evidence="1">Putative secreted protein</fullName>
    </submittedName>
</protein>
<dbReference type="EMBL" id="GGFL01009303">
    <property type="protein sequence ID" value="MBW73481.1"/>
    <property type="molecule type" value="Transcribed_RNA"/>
</dbReference>
<proteinExistence type="predicted"/>
<sequence length="74" mass="8539">MMRRSIVSQRLLLLLPVVVVALVLLLHLPLVRLRHQPANHPAQPIAMEQENTSWWHSSRIWAPRHRSGTTSATY</sequence>
<name>A0A2M4D7K5_ANODA</name>
<accession>A0A2M4D7K5</accession>
<dbReference type="AlphaFoldDB" id="A0A2M4D7K5"/>